<evidence type="ECO:0000313" key="6">
    <source>
        <dbReference type="Proteomes" id="UP000002484"/>
    </source>
</evidence>
<keyword evidence="6" id="KW-1185">Reference proteome</keyword>
<evidence type="ECO:0000256" key="1">
    <source>
        <dbReference type="ARBA" id="ARBA00005254"/>
    </source>
</evidence>
<dbReference type="GO" id="GO:0016829">
    <property type="term" value="F:lyase activity"/>
    <property type="evidence" value="ECO:0007669"/>
    <property type="project" value="UniProtKB-KW"/>
</dbReference>
<keyword evidence="2" id="KW-0443">Lipid metabolism</keyword>
<sequence length="258" mass="26879">MTVPAEPEVRVERADRVLVMTINRPAQKNAMTRAAGEIIAAALDELDTDSSLSVGILTGAGGTFCAGMDLKRFAAGELPAVPGRGFGGLTERPPVKPLIAAVEGHAVAGGFELVLACDLVVAARGARFGLPEVKRGLVARGGGLFRLPRRVPKALAAELIFTGDVLTAERAAALGLVNRLVDDTRALPEALAFARQVAAGAPLALAASKRILAESADWPEGEAFARQASITDPVFASEDAREGALAFAEKRAPVWRGR</sequence>
<dbReference type="NCBIfam" id="NF006100">
    <property type="entry name" value="PRK08252.1"/>
    <property type="match status" value="1"/>
</dbReference>
<dbReference type="InParanoid" id="E3J7R4"/>
<evidence type="ECO:0000313" key="5">
    <source>
        <dbReference type="EMBL" id="ADP80818.1"/>
    </source>
</evidence>
<dbReference type="HOGENOM" id="CLU_009834_7_4_11"/>
<dbReference type="PROSITE" id="PS00166">
    <property type="entry name" value="ENOYL_COA_HYDRATASE"/>
    <property type="match status" value="1"/>
</dbReference>
<dbReference type="GO" id="GO:0006635">
    <property type="term" value="P:fatty acid beta-oxidation"/>
    <property type="evidence" value="ECO:0007669"/>
    <property type="project" value="TreeGrafter"/>
</dbReference>
<keyword evidence="3" id="KW-0456">Lyase</keyword>
<evidence type="ECO:0000256" key="4">
    <source>
        <dbReference type="RuleBase" id="RU003707"/>
    </source>
</evidence>
<dbReference type="Gene3D" id="1.10.12.10">
    <property type="entry name" value="Lyase 2-enoyl-coa Hydratase, Chain A, domain 2"/>
    <property type="match status" value="1"/>
</dbReference>
<dbReference type="Pfam" id="PF00378">
    <property type="entry name" value="ECH_1"/>
    <property type="match status" value="1"/>
</dbReference>
<dbReference type="Gene3D" id="3.90.226.10">
    <property type="entry name" value="2-enoyl-CoA Hydratase, Chain A, domain 1"/>
    <property type="match status" value="1"/>
</dbReference>
<evidence type="ECO:0000256" key="2">
    <source>
        <dbReference type="ARBA" id="ARBA00023098"/>
    </source>
</evidence>
<dbReference type="InterPro" id="IPR018376">
    <property type="entry name" value="Enoyl-CoA_hyd/isom_CS"/>
</dbReference>
<dbReference type="STRING" id="298654.FraEuI1c_2791"/>
<gene>
    <name evidence="5" type="ordered locus">FraEuI1c_2791</name>
</gene>
<dbReference type="eggNOG" id="COG1024">
    <property type="taxonomic scope" value="Bacteria"/>
</dbReference>
<dbReference type="GO" id="GO:0016853">
    <property type="term" value="F:isomerase activity"/>
    <property type="evidence" value="ECO:0007669"/>
    <property type="project" value="UniProtKB-KW"/>
</dbReference>
<dbReference type="EMBL" id="CP002299">
    <property type="protein sequence ID" value="ADP80818.1"/>
    <property type="molecule type" value="Genomic_DNA"/>
</dbReference>
<reference evidence="5 6" key="1">
    <citation type="submission" date="2010-10" db="EMBL/GenBank/DDBJ databases">
        <title>Complete sequence of Frankia sp. EuI1c.</title>
        <authorList>
            <consortium name="US DOE Joint Genome Institute"/>
            <person name="Lucas S."/>
            <person name="Copeland A."/>
            <person name="Lapidus A."/>
            <person name="Cheng J.-F."/>
            <person name="Bruce D."/>
            <person name="Goodwin L."/>
            <person name="Pitluck S."/>
            <person name="Chertkov O."/>
            <person name="Detter J.C."/>
            <person name="Han C."/>
            <person name="Tapia R."/>
            <person name="Land M."/>
            <person name="Hauser L."/>
            <person name="Jeffries C."/>
            <person name="Kyrpides N."/>
            <person name="Ivanova N."/>
            <person name="Mikhailova N."/>
            <person name="Beauchemin N."/>
            <person name="Sen A."/>
            <person name="Sur S.A."/>
            <person name="Gtari M."/>
            <person name="Wall L."/>
            <person name="Tisa L."/>
            <person name="Woyke T."/>
        </authorList>
    </citation>
    <scope>NUCLEOTIDE SEQUENCE [LARGE SCALE GENOMIC DNA]</scope>
    <source>
        <strain evidence="6">DSM 45817 / CECT 9037 / EuI1c</strain>
    </source>
</reference>
<proteinExistence type="inferred from homology"/>
<dbReference type="SUPFAM" id="SSF52096">
    <property type="entry name" value="ClpP/crotonase"/>
    <property type="match status" value="1"/>
</dbReference>
<dbReference type="InterPro" id="IPR014748">
    <property type="entry name" value="Enoyl-CoA_hydra_C"/>
</dbReference>
<dbReference type="Proteomes" id="UP000002484">
    <property type="component" value="Chromosome"/>
</dbReference>
<dbReference type="CDD" id="cd06558">
    <property type="entry name" value="crotonase-like"/>
    <property type="match status" value="1"/>
</dbReference>
<name>E3J7R4_PSEI1</name>
<organism evidence="5 6">
    <name type="scientific">Pseudofrankia inefficax (strain DSM 45817 / CECT 9037 / DDB 130130 / EuI1c)</name>
    <name type="common">Frankia inefficax</name>
    <dbReference type="NCBI Taxonomy" id="298654"/>
    <lineage>
        <taxon>Bacteria</taxon>
        <taxon>Bacillati</taxon>
        <taxon>Actinomycetota</taxon>
        <taxon>Actinomycetes</taxon>
        <taxon>Frankiales</taxon>
        <taxon>Frankiaceae</taxon>
        <taxon>Pseudofrankia</taxon>
    </lineage>
</organism>
<dbReference type="InterPro" id="IPR001753">
    <property type="entry name" value="Enoyl-CoA_hydra/iso"/>
</dbReference>
<dbReference type="PANTHER" id="PTHR11941">
    <property type="entry name" value="ENOYL-COA HYDRATASE-RELATED"/>
    <property type="match status" value="1"/>
</dbReference>
<dbReference type="KEGG" id="fri:FraEuI1c_2791"/>
<dbReference type="InterPro" id="IPR029045">
    <property type="entry name" value="ClpP/crotonase-like_dom_sf"/>
</dbReference>
<evidence type="ECO:0000256" key="3">
    <source>
        <dbReference type="ARBA" id="ARBA00023239"/>
    </source>
</evidence>
<protein>
    <submittedName>
        <fullName evidence="5">Enoyl-CoA hydratase/isomerase</fullName>
    </submittedName>
</protein>
<dbReference type="PANTHER" id="PTHR11941:SF169">
    <property type="entry name" value="(7AS)-7A-METHYL-1,5-DIOXO-2,3,5,6,7,7A-HEXAHYDRO-1H-INDENE-CARBOXYL-COA HYDROLASE"/>
    <property type="match status" value="1"/>
</dbReference>
<dbReference type="AlphaFoldDB" id="E3J7R4"/>
<accession>E3J7R4</accession>
<keyword evidence="5" id="KW-0413">Isomerase</keyword>
<dbReference type="RefSeq" id="WP_013423936.1">
    <property type="nucleotide sequence ID" value="NC_014666.1"/>
</dbReference>
<comment type="similarity">
    <text evidence="1 4">Belongs to the enoyl-CoA hydratase/isomerase family.</text>
</comment>